<dbReference type="PANTHER" id="PTHR30055:SF224">
    <property type="entry name" value="TRANSCRIPTIONAL REGULATOR TETR FAMILY"/>
    <property type="match status" value="1"/>
</dbReference>
<feature type="domain" description="HTH tetR-type" evidence="5">
    <location>
        <begin position="9"/>
        <end position="69"/>
    </location>
</feature>
<dbReference type="AlphaFoldDB" id="A0A640VUG2"/>
<proteinExistence type="predicted"/>
<evidence type="ECO:0000256" key="1">
    <source>
        <dbReference type="ARBA" id="ARBA00023015"/>
    </source>
</evidence>
<evidence type="ECO:0000259" key="5">
    <source>
        <dbReference type="PROSITE" id="PS50977"/>
    </source>
</evidence>
<feature type="DNA-binding region" description="H-T-H motif" evidence="4">
    <location>
        <begin position="32"/>
        <end position="51"/>
    </location>
</feature>
<evidence type="ECO:0000256" key="4">
    <source>
        <dbReference type="PROSITE-ProRule" id="PRU00335"/>
    </source>
</evidence>
<gene>
    <name evidence="6" type="ORF">So717_24940</name>
</gene>
<dbReference type="PANTHER" id="PTHR30055">
    <property type="entry name" value="HTH-TYPE TRANSCRIPTIONAL REGULATOR RUTR"/>
    <property type="match status" value="1"/>
</dbReference>
<dbReference type="FunFam" id="1.10.10.60:FF:000141">
    <property type="entry name" value="TetR family transcriptional regulator"/>
    <property type="match status" value="1"/>
</dbReference>
<accession>A0A640VUG2</accession>
<dbReference type="Gene3D" id="1.10.10.60">
    <property type="entry name" value="Homeodomain-like"/>
    <property type="match status" value="1"/>
</dbReference>
<dbReference type="InterPro" id="IPR023772">
    <property type="entry name" value="DNA-bd_HTH_TetR-type_CS"/>
</dbReference>
<dbReference type="PRINTS" id="PR00455">
    <property type="entry name" value="HTHTETR"/>
</dbReference>
<evidence type="ECO:0000313" key="6">
    <source>
        <dbReference type="EMBL" id="GFE50741.1"/>
    </source>
</evidence>
<reference evidence="6 7" key="1">
    <citation type="submission" date="2019-12" db="EMBL/GenBank/DDBJ databases">
        <title>Roseobacter cerasinus sp. nov., isolated from seawater around aquaculture.</title>
        <authorList>
            <person name="Muramatsu S."/>
            <person name="Takabe Y."/>
            <person name="Mori K."/>
            <person name="Takaichi S."/>
            <person name="Hanada S."/>
        </authorList>
    </citation>
    <scope>NUCLEOTIDE SEQUENCE [LARGE SCALE GENOMIC DNA]</scope>
    <source>
        <strain evidence="6 7">AI77</strain>
    </source>
</reference>
<dbReference type="RefSeq" id="WP_159977770.1">
    <property type="nucleotide sequence ID" value="NZ_BLIV01000004.1"/>
</dbReference>
<dbReference type="InterPro" id="IPR001647">
    <property type="entry name" value="HTH_TetR"/>
</dbReference>
<sequence length="208" mass="23225">MDAPAKTPDTKREQIFQAAVAEFHENGFSAASMDRISARAGASKRTVYKHFESKEKLFQELIRRHWAKFAKGLAVTYAPGRSIRDQLADLGHAEGRLLTSPEVMATTRMVMSEMLQRPELVEENEEKTDFKEPVVTLLTRAAEDGQLQLDDPRDVAEEFIALLKGKAFWPVVFLGAPVVSVDEMAKIVDNSVDMIMSRYGAEGVRPLA</sequence>
<dbReference type="EMBL" id="BLIV01000004">
    <property type="protein sequence ID" value="GFE50741.1"/>
    <property type="molecule type" value="Genomic_DNA"/>
</dbReference>
<dbReference type="SUPFAM" id="SSF46689">
    <property type="entry name" value="Homeodomain-like"/>
    <property type="match status" value="1"/>
</dbReference>
<keyword evidence="1" id="KW-0805">Transcription regulation</keyword>
<dbReference type="SUPFAM" id="SSF48498">
    <property type="entry name" value="Tetracyclin repressor-like, C-terminal domain"/>
    <property type="match status" value="1"/>
</dbReference>
<dbReference type="Pfam" id="PF00440">
    <property type="entry name" value="TetR_N"/>
    <property type="match status" value="1"/>
</dbReference>
<dbReference type="GO" id="GO:0000976">
    <property type="term" value="F:transcription cis-regulatory region binding"/>
    <property type="evidence" value="ECO:0007669"/>
    <property type="project" value="TreeGrafter"/>
</dbReference>
<comment type="caution">
    <text evidence="6">The sequence shown here is derived from an EMBL/GenBank/DDBJ whole genome shotgun (WGS) entry which is preliminary data.</text>
</comment>
<keyword evidence="2 4" id="KW-0238">DNA-binding</keyword>
<dbReference type="Gene3D" id="1.10.357.10">
    <property type="entry name" value="Tetracycline Repressor, domain 2"/>
    <property type="match status" value="1"/>
</dbReference>
<evidence type="ECO:0000256" key="2">
    <source>
        <dbReference type="ARBA" id="ARBA00023125"/>
    </source>
</evidence>
<keyword evidence="3" id="KW-0804">Transcription</keyword>
<dbReference type="InterPro" id="IPR009057">
    <property type="entry name" value="Homeodomain-like_sf"/>
</dbReference>
<dbReference type="PROSITE" id="PS50977">
    <property type="entry name" value="HTH_TETR_2"/>
    <property type="match status" value="1"/>
</dbReference>
<dbReference type="InterPro" id="IPR036271">
    <property type="entry name" value="Tet_transcr_reg_TetR-rel_C_sf"/>
</dbReference>
<name>A0A640VUG2_9RHOB</name>
<keyword evidence="7" id="KW-1185">Reference proteome</keyword>
<organism evidence="6 7">
    <name type="scientific">Roseobacter cerasinus</name>
    <dbReference type="NCBI Taxonomy" id="2602289"/>
    <lineage>
        <taxon>Bacteria</taxon>
        <taxon>Pseudomonadati</taxon>
        <taxon>Pseudomonadota</taxon>
        <taxon>Alphaproteobacteria</taxon>
        <taxon>Rhodobacterales</taxon>
        <taxon>Roseobacteraceae</taxon>
        <taxon>Roseobacter</taxon>
    </lineage>
</organism>
<dbReference type="PROSITE" id="PS01081">
    <property type="entry name" value="HTH_TETR_1"/>
    <property type="match status" value="1"/>
</dbReference>
<dbReference type="Pfam" id="PF14246">
    <property type="entry name" value="TetR_C_7"/>
    <property type="match status" value="1"/>
</dbReference>
<protein>
    <submittedName>
        <fullName evidence="6">TetR family transcriptional regulator</fullName>
    </submittedName>
</protein>
<evidence type="ECO:0000256" key="3">
    <source>
        <dbReference type="ARBA" id="ARBA00023163"/>
    </source>
</evidence>
<dbReference type="GO" id="GO:0003700">
    <property type="term" value="F:DNA-binding transcription factor activity"/>
    <property type="evidence" value="ECO:0007669"/>
    <property type="project" value="TreeGrafter"/>
</dbReference>
<dbReference type="Proteomes" id="UP000436522">
    <property type="component" value="Unassembled WGS sequence"/>
</dbReference>
<dbReference type="InterPro" id="IPR039536">
    <property type="entry name" value="TetR_C_Proteobacteria"/>
</dbReference>
<dbReference type="InterPro" id="IPR050109">
    <property type="entry name" value="HTH-type_TetR-like_transc_reg"/>
</dbReference>
<dbReference type="OrthoDB" id="9816431at2"/>
<evidence type="ECO:0000313" key="7">
    <source>
        <dbReference type="Proteomes" id="UP000436522"/>
    </source>
</evidence>